<organism evidence="1 2">
    <name type="scientific">Arctium lappa</name>
    <name type="common">Greater burdock</name>
    <name type="synonym">Lappa major</name>
    <dbReference type="NCBI Taxonomy" id="4217"/>
    <lineage>
        <taxon>Eukaryota</taxon>
        <taxon>Viridiplantae</taxon>
        <taxon>Streptophyta</taxon>
        <taxon>Embryophyta</taxon>
        <taxon>Tracheophyta</taxon>
        <taxon>Spermatophyta</taxon>
        <taxon>Magnoliopsida</taxon>
        <taxon>eudicotyledons</taxon>
        <taxon>Gunneridae</taxon>
        <taxon>Pentapetalae</taxon>
        <taxon>asterids</taxon>
        <taxon>campanulids</taxon>
        <taxon>Asterales</taxon>
        <taxon>Asteraceae</taxon>
        <taxon>Carduoideae</taxon>
        <taxon>Cardueae</taxon>
        <taxon>Arctiinae</taxon>
        <taxon>Arctium</taxon>
    </lineage>
</organism>
<reference evidence="1 2" key="2">
    <citation type="journal article" date="2022" name="Mol. Ecol. Resour.">
        <title>The genomes of chicory, endive, great burdock and yacon provide insights into Asteraceae paleo-polyploidization history and plant inulin production.</title>
        <authorList>
            <person name="Fan W."/>
            <person name="Wang S."/>
            <person name="Wang H."/>
            <person name="Wang A."/>
            <person name="Jiang F."/>
            <person name="Liu H."/>
            <person name="Zhao H."/>
            <person name="Xu D."/>
            <person name="Zhang Y."/>
        </authorList>
    </citation>
    <scope>NUCLEOTIDE SEQUENCE [LARGE SCALE GENOMIC DNA]</scope>
    <source>
        <strain evidence="2">cv. Niubang</strain>
    </source>
</reference>
<evidence type="ECO:0000313" key="2">
    <source>
        <dbReference type="Proteomes" id="UP001055879"/>
    </source>
</evidence>
<dbReference type="Proteomes" id="UP001055879">
    <property type="component" value="Linkage Group LG17"/>
</dbReference>
<comment type="caution">
    <text evidence="1">The sequence shown here is derived from an EMBL/GenBank/DDBJ whole genome shotgun (WGS) entry which is preliminary data.</text>
</comment>
<protein>
    <submittedName>
        <fullName evidence="1">Uncharacterized protein</fullName>
    </submittedName>
</protein>
<gene>
    <name evidence="1" type="ORF">L6452_42083</name>
</gene>
<keyword evidence="2" id="KW-1185">Reference proteome</keyword>
<proteinExistence type="predicted"/>
<evidence type="ECO:0000313" key="1">
    <source>
        <dbReference type="EMBL" id="KAI3667041.1"/>
    </source>
</evidence>
<name>A0ACB8XIF9_ARCLA</name>
<accession>A0ACB8XIF9</accession>
<sequence length="194" mass="22201">MAKEQKARSDLQVKFDTIIEEKNLLSKKIKDLEVANVELSEKISVDVIHQSPLDKSTESVCSFKTASSFISEKVSRKNSVKPKTVDTSQIRPTNLFYNHSIDGTVKSNSKILGKQSRTDQMVWVVKGSLDGQVVQNHLHPHPKLNRTELEKNDFVHRESAHNWYGTYRITSQTNVVKRHKPIEKWIRKSNKPGP</sequence>
<dbReference type="EMBL" id="CM042063">
    <property type="protein sequence ID" value="KAI3667041.1"/>
    <property type="molecule type" value="Genomic_DNA"/>
</dbReference>
<reference evidence="2" key="1">
    <citation type="journal article" date="2022" name="Mol. Ecol. Resour.">
        <title>The genomes of chicory, endive, great burdock and yacon provide insights into Asteraceae palaeo-polyploidization history and plant inulin production.</title>
        <authorList>
            <person name="Fan W."/>
            <person name="Wang S."/>
            <person name="Wang H."/>
            <person name="Wang A."/>
            <person name="Jiang F."/>
            <person name="Liu H."/>
            <person name="Zhao H."/>
            <person name="Xu D."/>
            <person name="Zhang Y."/>
        </authorList>
    </citation>
    <scope>NUCLEOTIDE SEQUENCE [LARGE SCALE GENOMIC DNA]</scope>
    <source>
        <strain evidence="2">cv. Niubang</strain>
    </source>
</reference>